<keyword evidence="2" id="KW-0472">Membrane</keyword>
<evidence type="ECO:0000256" key="2">
    <source>
        <dbReference type="SAM" id="Phobius"/>
    </source>
</evidence>
<dbReference type="Proteomes" id="UP001201163">
    <property type="component" value="Unassembled WGS sequence"/>
</dbReference>
<evidence type="ECO:0000256" key="1">
    <source>
        <dbReference type="SAM" id="MobiDB-lite"/>
    </source>
</evidence>
<keyword evidence="2" id="KW-0812">Transmembrane</keyword>
<evidence type="ECO:0000313" key="4">
    <source>
        <dbReference type="Proteomes" id="UP001201163"/>
    </source>
</evidence>
<feature type="region of interest" description="Disordered" evidence="1">
    <location>
        <begin position="100"/>
        <end position="135"/>
    </location>
</feature>
<gene>
    <name evidence="3" type="ORF">EDB92DRAFT_2106966</name>
</gene>
<name>A0AAD4Q3L6_9AGAM</name>
<proteinExistence type="predicted"/>
<keyword evidence="4" id="KW-1185">Reference proteome</keyword>
<dbReference type="AlphaFoldDB" id="A0AAD4Q3L6"/>
<organism evidence="3 4">
    <name type="scientific">Lactarius akahatsu</name>
    <dbReference type="NCBI Taxonomy" id="416441"/>
    <lineage>
        <taxon>Eukaryota</taxon>
        <taxon>Fungi</taxon>
        <taxon>Dikarya</taxon>
        <taxon>Basidiomycota</taxon>
        <taxon>Agaricomycotina</taxon>
        <taxon>Agaricomycetes</taxon>
        <taxon>Russulales</taxon>
        <taxon>Russulaceae</taxon>
        <taxon>Lactarius</taxon>
    </lineage>
</organism>
<protein>
    <submittedName>
        <fullName evidence="3">Uncharacterized protein</fullName>
    </submittedName>
</protein>
<feature type="transmembrane region" description="Helical" evidence="2">
    <location>
        <begin position="57"/>
        <end position="77"/>
    </location>
</feature>
<reference evidence="3" key="1">
    <citation type="submission" date="2022-01" db="EMBL/GenBank/DDBJ databases">
        <title>Comparative genomics reveals a dynamic genome evolution in the ectomycorrhizal milk-cap (Lactarius) mushrooms.</title>
        <authorList>
            <consortium name="DOE Joint Genome Institute"/>
            <person name="Lebreton A."/>
            <person name="Tang N."/>
            <person name="Kuo A."/>
            <person name="LaButti K."/>
            <person name="Drula E."/>
            <person name="Barry K."/>
            <person name="Clum A."/>
            <person name="Lipzen A."/>
            <person name="Mousain D."/>
            <person name="Ng V."/>
            <person name="Wang R."/>
            <person name="Wang X."/>
            <person name="Dai Y."/>
            <person name="Henrissat B."/>
            <person name="Grigoriev I.V."/>
            <person name="Guerin-Laguette A."/>
            <person name="Yu F."/>
            <person name="Martin F.M."/>
        </authorList>
    </citation>
    <scope>NUCLEOTIDE SEQUENCE</scope>
    <source>
        <strain evidence="3">QP</strain>
    </source>
</reference>
<keyword evidence="2" id="KW-1133">Transmembrane helix</keyword>
<evidence type="ECO:0000313" key="3">
    <source>
        <dbReference type="EMBL" id="KAH8981419.1"/>
    </source>
</evidence>
<accession>A0AAD4Q3L6</accession>
<comment type="caution">
    <text evidence="3">The sequence shown here is derived from an EMBL/GenBank/DDBJ whole genome shotgun (WGS) entry which is preliminary data.</text>
</comment>
<sequence length="184" mass="20411">MDIAPPTHYLVICGRSSTFNAARTRTIVAILLADLLPGVKADCTIDRFGDEHCTLSVAARIGSGFLLFFLLVALAWYTRYRHRPAAQIYIAKRTSRTPGAQTTARVAPACPTHPNTRRRRVEAPPPSPYMRTTPAQDSLRPLAHCRSTTRLHQARPRSSNTRCHITVSLSRCQRETGDTSGFGR</sequence>
<dbReference type="EMBL" id="JAKELL010000117">
    <property type="protein sequence ID" value="KAH8981419.1"/>
    <property type="molecule type" value="Genomic_DNA"/>
</dbReference>